<organism evidence="2 3">
    <name type="scientific">Zymoseptoria tritici (strain CBS 115943 / IPO323)</name>
    <name type="common">Speckled leaf blotch fungus</name>
    <name type="synonym">Septoria tritici</name>
    <dbReference type="NCBI Taxonomy" id="336722"/>
    <lineage>
        <taxon>Eukaryota</taxon>
        <taxon>Fungi</taxon>
        <taxon>Dikarya</taxon>
        <taxon>Ascomycota</taxon>
        <taxon>Pezizomycotina</taxon>
        <taxon>Dothideomycetes</taxon>
        <taxon>Dothideomycetidae</taxon>
        <taxon>Mycosphaerellales</taxon>
        <taxon>Mycosphaerellaceae</taxon>
        <taxon>Zymoseptoria</taxon>
    </lineage>
</organism>
<accession>F9WX11</accession>
<evidence type="ECO:0000256" key="1">
    <source>
        <dbReference type="SAM" id="MobiDB-lite"/>
    </source>
</evidence>
<dbReference type="HOGENOM" id="CLU_2265842_0_0_1"/>
<dbReference type="GeneID" id="13398712"/>
<evidence type="ECO:0000313" key="3">
    <source>
        <dbReference type="Proteomes" id="UP000008062"/>
    </source>
</evidence>
<dbReference type="EMBL" id="CM001196">
    <property type="protein sequence ID" value="EGP91977.1"/>
    <property type="molecule type" value="Genomic_DNA"/>
</dbReference>
<dbReference type="RefSeq" id="XP_003857001.1">
    <property type="nucleotide sequence ID" value="XM_003856953.1"/>
</dbReference>
<feature type="region of interest" description="Disordered" evidence="1">
    <location>
        <begin position="49"/>
        <end position="69"/>
    </location>
</feature>
<keyword evidence="3" id="KW-1185">Reference proteome</keyword>
<dbReference type="AlphaFoldDB" id="F9WX11"/>
<evidence type="ECO:0000313" key="2">
    <source>
        <dbReference type="EMBL" id="EGP91977.1"/>
    </source>
</evidence>
<reference evidence="2 3" key="1">
    <citation type="journal article" date="2011" name="PLoS Genet.">
        <title>Finished genome of the fungal wheat pathogen Mycosphaerella graminicola reveals dispensome structure, chromosome plasticity, and stealth pathogenesis.</title>
        <authorList>
            <person name="Goodwin S.B."/>
            <person name="Ben M'barek S."/>
            <person name="Dhillon B."/>
            <person name="Wittenberg A.H.J."/>
            <person name="Crane C.F."/>
            <person name="Hane J.K."/>
            <person name="Foster A.J."/>
            <person name="Van der Lee T.A.J."/>
            <person name="Grimwood J."/>
            <person name="Aerts A."/>
            <person name="Antoniw J."/>
            <person name="Bailey A."/>
            <person name="Bluhm B."/>
            <person name="Bowler J."/>
            <person name="Bristow J."/>
            <person name="van der Burgt A."/>
            <person name="Canto-Canche B."/>
            <person name="Churchill A.C.L."/>
            <person name="Conde-Ferraez L."/>
            <person name="Cools H.J."/>
            <person name="Coutinho P.M."/>
            <person name="Csukai M."/>
            <person name="Dehal P."/>
            <person name="De Wit P."/>
            <person name="Donzelli B."/>
            <person name="van de Geest H.C."/>
            <person name="van Ham R.C.H.J."/>
            <person name="Hammond-Kosack K.E."/>
            <person name="Henrissat B."/>
            <person name="Kilian A."/>
            <person name="Kobayashi A.K."/>
            <person name="Koopmann E."/>
            <person name="Kourmpetis Y."/>
            <person name="Kuzniar A."/>
            <person name="Lindquist E."/>
            <person name="Lombard V."/>
            <person name="Maliepaard C."/>
            <person name="Martins N."/>
            <person name="Mehrabi R."/>
            <person name="Nap J.P.H."/>
            <person name="Ponomarenko A."/>
            <person name="Rudd J.J."/>
            <person name="Salamov A."/>
            <person name="Schmutz J."/>
            <person name="Schouten H.J."/>
            <person name="Shapiro H."/>
            <person name="Stergiopoulos I."/>
            <person name="Torriani S.F.F."/>
            <person name="Tu H."/>
            <person name="de Vries R.P."/>
            <person name="Waalwijk C."/>
            <person name="Ware S.B."/>
            <person name="Wiebenga A."/>
            <person name="Zwiers L.-H."/>
            <person name="Oliver R.P."/>
            <person name="Grigoriev I.V."/>
            <person name="Kema G.H.J."/>
        </authorList>
    </citation>
    <scope>NUCLEOTIDE SEQUENCE [LARGE SCALE GENOMIC DNA]</scope>
    <source>
        <strain evidence="3">CBS 115943 / IPO323</strain>
    </source>
</reference>
<gene>
    <name evidence="2" type="ORF">MYCGRDRAFT_102869</name>
</gene>
<sequence>MHQALAANMAVLPVAPNQCASHHFRCRHLVQADRSALDSRKLPPNLVVGNPGSRRCVSSNDNGGEPSWRRRSVQDCTQSLCRLCVWHSLSHLWPTRRSNVHDR</sequence>
<dbReference type="InParanoid" id="F9WX11"/>
<name>F9WX11_ZYMTI</name>
<dbReference type="Proteomes" id="UP000008062">
    <property type="component" value="Chromosome 1"/>
</dbReference>
<dbReference type="KEGG" id="ztr:MYCGRDRAFT_102869"/>
<protein>
    <submittedName>
        <fullName evidence="2">Uncharacterized protein</fullName>
    </submittedName>
</protein>
<proteinExistence type="predicted"/>